<evidence type="ECO:0000256" key="5">
    <source>
        <dbReference type="ARBA" id="ARBA00022676"/>
    </source>
</evidence>
<keyword evidence="17" id="KW-1185">Reference proteome</keyword>
<evidence type="ECO:0000256" key="12">
    <source>
        <dbReference type="ARBA" id="ARBA00044190"/>
    </source>
</evidence>
<dbReference type="PANTHER" id="PTHR30160">
    <property type="entry name" value="TETRAACYLDISACCHARIDE 4'-KINASE-RELATED"/>
    <property type="match status" value="1"/>
</dbReference>
<comment type="catalytic activity">
    <reaction evidence="15">
        <text>an alpha-Kdo-(2-&gt;4)-alpha-Kdo-(2-&gt;6)-lipid A + ADP-L-glycero-beta-D-manno-heptose = an L-alpha-D-Hep-(1-&gt;5)-[alpha-Kdo-(2-&gt;4)]-alpha-Kdo-(2-&gt;6)-lipid A + ADP + H(+)</text>
        <dbReference type="Rhea" id="RHEA:74067"/>
        <dbReference type="ChEBI" id="CHEBI:15378"/>
        <dbReference type="ChEBI" id="CHEBI:61506"/>
        <dbReference type="ChEBI" id="CHEBI:176431"/>
        <dbReference type="ChEBI" id="CHEBI:193068"/>
        <dbReference type="ChEBI" id="CHEBI:456216"/>
        <dbReference type="EC" id="2.4.99.23"/>
    </reaction>
</comment>
<evidence type="ECO:0000256" key="14">
    <source>
        <dbReference type="ARBA" id="ARBA00047503"/>
    </source>
</evidence>
<dbReference type="EMBL" id="CP036259">
    <property type="protein sequence ID" value="QDR82046.1"/>
    <property type="molecule type" value="Genomic_DNA"/>
</dbReference>
<dbReference type="Pfam" id="PF01075">
    <property type="entry name" value="Glyco_transf_9"/>
    <property type="match status" value="1"/>
</dbReference>
<comment type="subcellular location">
    <subcellularLocation>
        <location evidence="1">Cell inner membrane</location>
        <topology evidence="1">Peripheral membrane protein</topology>
        <orientation evidence="1">Cytoplasmic side</orientation>
    </subcellularLocation>
</comment>
<dbReference type="CDD" id="cd03789">
    <property type="entry name" value="GT9_LPS_heptosyltransferase"/>
    <property type="match status" value="1"/>
</dbReference>
<evidence type="ECO:0000256" key="4">
    <source>
        <dbReference type="ARBA" id="ARBA00022519"/>
    </source>
</evidence>
<evidence type="ECO:0000256" key="6">
    <source>
        <dbReference type="ARBA" id="ARBA00022679"/>
    </source>
</evidence>
<dbReference type="GO" id="GO:0009244">
    <property type="term" value="P:lipopolysaccharide core region biosynthetic process"/>
    <property type="evidence" value="ECO:0007669"/>
    <property type="project" value="InterPro"/>
</dbReference>
<keyword evidence="6 16" id="KW-0808">Transferase</keyword>
<keyword evidence="4" id="KW-0997">Cell inner membrane</keyword>
<evidence type="ECO:0000256" key="10">
    <source>
        <dbReference type="ARBA" id="ARBA00044041"/>
    </source>
</evidence>
<dbReference type="RefSeq" id="WP_144351472.1">
    <property type="nucleotide sequence ID" value="NZ_CP036259.1"/>
</dbReference>
<evidence type="ECO:0000256" key="8">
    <source>
        <dbReference type="ARBA" id="ARBA00023136"/>
    </source>
</evidence>
<keyword evidence="3" id="KW-1003">Cell membrane</keyword>
<comment type="catalytic activity">
    <reaction evidence="14">
        <text>an L-alpha-D-Hep-(1-&gt;5)-[alpha-Kdo-(2-&gt;4)]-alpha-Kdo-(2-&gt;6)-lipid A + ADP-L-glycero-beta-D-manno-heptose = an L-alpha-D-Hep-(1-&gt;3)-L-alpha-D-Hep-(1-&gt;5)-[alpha-Kdo-(2-&gt;4)]-alpha-Kdo-(2-&gt;6)-lipid A + ADP + H(+)</text>
        <dbReference type="Rhea" id="RHEA:74071"/>
        <dbReference type="ChEBI" id="CHEBI:15378"/>
        <dbReference type="ChEBI" id="CHEBI:61506"/>
        <dbReference type="ChEBI" id="CHEBI:193068"/>
        <dbReference type="ChEBI" id="CHEBI:193069"/>
        <dbReference type="ChEBI" id="CHEBI:456216"/>
        <dbReference type="EC" id="2.4.99.24"/>
    </reaction>
</comment>
<proteinExistence type="inferred from homology"/>
<dbReference type="NCBIfam" id="TIGR02193">
    <property type="entry name" value="heptsyl_trn_I"/>
    <property type="match status" value="1"/>
</dbReference>
<dbReference type="OrthoDB" id="9797795at2"/>
<accession>A0A517DXS1</accession>
<dbReference type="InterPro" id="IPR011908">
    <property type="entry name" value="LipoPS_heptosylTferase-I"/>
</dbReference>
<keyword evidence="5" id="KW-0328">Glycosyltransferase</keyword>
<dbReference type="InterPro" id="IPR011910">
    <property type="entry name" value="RfaF"/>
</dbReference>
<dbReference type="KEGG" id="sted:SPTER_34670"/>
<dbReference type="EC" id="2.4.99.24" evidence="11"/>
<evidence type="ECO:0000256" key="2">
    <source>
        <dbReference type="ARBA" id="ARBA00004713"/>
    </source>
</evidence>
<keyword evidence="8" id="KW-0472">Membrane</keyword>
<evidence type="ECO:0000256" key="15">
    <source>
        <dbReference type="ARBA" id="ARBA00049201"/>
    </source>
</evidence>
<dbReference type="InterPro" id="IPR002201">
    <property type="entry name" value="Glyco_trans_9"/>
</dbReference>
<protein>
    <recommendedName>
        <fullName evidence="12">Lipopolysaccharide heptosyltransferase 1</fullName>
        <ecNumber evidence="10">2.4.99.23</ecNumber>
        <ecNumber evidence="11">2.4.99.24</ecNumber>
    </recommendedName>
    <alternativeName>
        <fullName evidence="13">ADP-heptose:lipopolysaccharide heptosyltransferase I</fullName>
    </alternativeName>
</protein>
<gene>
    <name evidence="16" type="primary">rfaF</name>
    <name evidence="16" type="ORF">SPTER_34670</name>
</gene>
<dbReference type="PANTHER" id="PTHR30160:SF1">
    <property type="entry name" value="LIPOPOLYSACCHARIDE 1,2-N-ACETYLGLUCOSAMINETRANSFERASE-RELATED"/>
    <property type="match status" value="1"/>
</dbReference>
<evidence type="ECO:0000256" key="9">
    <source>
        <dbReference type="ARBA" id="ARBA00043995"/>
    </source>
</evidence>
<sequence length="340" mass="36775">MTYQNILIVKLSAIGDVIHALPVAPALKQCFPQTRLTWVVEPPAYDVLTNNPCIDEIIVFEKKRCKSLAGLYRYAPAFIRELRERRFDLALDLQGLFKSAAISWLSGAPERLVYCDAREHSDWIGKKICGPNLKGHIVERYLDVARALGCRAAEPEFIIKITAAEFAQAGAIAHQAGLDSKNPYVILMPGTNWPNKCWPADHFATLAGKLFASGLIPVFVGSAADQNAMQAIQGQSAVPLLDLTGKTSLKQLAALIKNARAVVAGDTGPMHLAAAIGTPVVALFGPTDPRRNGPCGPGHVVLTTSHACTGCWQRKCLKELECLVDISPALVYQSLVKMVG</sequence>
<comment type="similarity">
    <text evidence="9">Belongs to the glycosyltransferase 9 family.</text>
</comment>
<evidence type="ECO:0000256" key="13">
    <source>
        <dbReference type="ARBA" id="ARBA00044330"/>
    </source>
</evidence>
<dbReference type="Gene3D" id="3.40.50.2000">
    <property type="entry name" value="Glycogen Phosphorylase B"/>
    <property type="match status" value="2"/>
</dbReference>
<name>A0A517DXS1_9FIRM</name>
<evidence type="ECO:0000256" key="1">
    <source>
        <dbReference type="ARBA" id="ARBA00004515"/>
    </source>
</evidence>
<dbReference type="InterPro" id="IPR051199">
    <property type="entry name" value="LPS_LOS_Heptosyltrfase"/>
</dbReference>
<evidence type="ECO:0000256" key="7">
    <source>
        <dbReference type="ARBA" id="ARBA00022985"/>
    </source>
</evidence>
<dbReference type="SUPFAM" id="SSF53756">
    <property type="entry name" value="UDP-Glycosyltransferase/glycogen phosphorylase"/>
    <property type="match status" value="1"/>
</dbReference>
<keyword evidence="7" id="KW-0448">Lipopolysaccharide biosynthesis</keyword>
<evidence type="ECO:0000313" key="16">
    <source>
        <dbReference type="EMBL" id="QDR82046.1"/>
    </source>
</evidence>
<evidence type="ECO:0000313" key="17">
    <source>
        <dbReference type="Proteomes" id="UP000320776"/>
    </source>
</evidence>
<dbReference type="NCBIfam" id="TIGR02195">
    <property type="entry name" value="heptsyl_trn_II"/>
    <property type="match status" value="1"/>
</dbReference>
<dbReference type="GO" id="GO:0005886">
    <property type="term" value="C:plasma membrane"/>
    <property type="evidence" value="ECO:0007669"/>
    <property type="project" value="UniProtKB-SubCell"/>
</dbReference>
<evidence type="ECO:0000256" key="3">
    <source>
        <dbReference type="ARBA" id="ARBA00022475"/>
    </source>
</evidence>
<organism evidence="16 17">
    <name type="scientific">Sporomusa termitida</name>
    <dbReference type="NCBI Taxonomy" id="2377"/>
    <lineage>
        <taxon>Bacteria</taxon>
        <taxon>Bacillati</taxon>
        <taxon>Bacillota</taxon>
        <taxon>Negativicutes</taxon>
        <taxon>Selenomonadales</taxon>
        <taxon>Sporomusaceae</taxon>
        <taxon>Sporomusa</taxon>
    </lineage>
</organism>
<comment type="pathway">
    <text evidence="2">Bacterial outer membrane biogenesis; LPS core biosynthesis.</text>
</comment>
<evidence type="ECO:0000256" key="11">
    <source>
        <dbReference type="ARBA" id="ARBA00044042"/>
    </source>
</evidence>
<dbReference type="GO" id="GO:0005829">
    <property type="term" value="C:cytosol"/>
    <property type="evidence" value="ECO:0007669"/>
    <property type="project" value="TreeGrafter"/>
</dbReference>
<dbReference type="AlphaFoldDB" id="A0A517DXS1"/>
<dbReference type="GO" id="GO:0008713">
    <property type="term" value="F:ADP-heptose-lipopolysaccharide heptosyltransferase activity"/>
    <property type="evidence" value="ECO:0007669"/>
    <property type="project" value="UniProtKB-EC"/>
</dbReference>
<dbReference type="Proteomes" id="UP000320776">
    <property type="component" value="Chromosome"/>
</dbReference>
<reference evidence="16 17" key="1">
    <citation type="submission" date="2019-02" db="EMBL/GenBank/DDBJ databases">
        <title>Closed genome of Sporomusa termitida DSM 4440.</title>
        <authorList>
            <person name="Poehlein A."/>
            <person name="Daniel R."/>
        </authorList>
    </citation>
    <scope>NUCLEOTIDE SEQUENCE [LARGE SCALE GENOMIC DNA]</scope>
    <source>
        <strain evidence="16 17">DSM 4440</strain>
    </source>
</reference>
<dbReference type="EC" id="2.4.99.23" evidence="10"/>